<feature type="chain" id="PRO_5032580491" description="Lipoprotein" evidence="1">
    <location>
        <begin position="23"/>
        <end position="327"/>
    </location>
</feature>
<accession>A0A806KKI6</accession>
<organism evidence="2">
    <name type="scientific">uncultured bacterium contig00086</name>
    <dbReference type="NCBI Taxonomy" id="1181559"/>
    <lineage>
        <taxon>Bacteria</taxon>
        <taxon>environmental samples</taxon>
    </lineage>
</organism>
<reference evidence="2" key="1">
    <citation type="submission" date="2012-03" db="EMBL/GenBank/DDBJ databases">
        <title>Functional metagenomics reveals considerable lignocellulase gene clusters in the gut microbiome of a wood-feeding higher termite.</title>
        <authorList>
            <person name="Liu N."/>
        </authorList>
    </citation>
    <scope>NUCLEOTIDE SEQUENCE</scope>
</reference>
<evidence type="ECO:0008006" key="3">
    <source>
        <dbReference type="Google" id="ProtNLM"/>
    </source>
</evidence>
<protein>
    <recommendedName>
        <fullName evidence="3">Lipoprotein</fullName>
    </recommendedName>
</protein>
<dbReference type="PROSITE" id="PS51257">
    <property type="entry name" value="PROKAR_LIPOPROTEIN"/>
    <property type="match status" value="1"/>
</dbReference>
<evidence type="ECO:0000313" key="2">
    <source>
        <dbReference type="EMBL" id="AGS53640.1"/>
    </source>
</evidence>
<proteinExistence type="predicted"/>
<feature type="signal peptide" evidence="1">
    <location>
        <begin position="1"/>
        <end position="22"/>
    </location>
</feature>
<sequence>MKKTKYFKSIFLAGQLAVLAIAATGCFSSPEPIGRVPPPPRRLFESVDINGRQEPFIIDEYVSDGRQYRREAVFYSTALFLADAGKLENTSREQFEYYAEILFTDFPDYEQTKTIVIPDFADIDDSDSEKNAYVFITKMTNTGGAECYSMETNIPIASITNFRGGYNGYVMEIKSGFIPNKVPGSWVAVMSIDLRDDFLLYKGVAYPAKASPLYATETGIGQNTRMKDILEGADTIDTVKSKLIDMEDAIQMAMKSGNADEAEEAKFLDKFTNLSLAAYSYLETDRDEAIRYFNLSRNIDVQIPNRQAGAVFMELDKILYYLLFVVS</sequence>
<keyword evidence="1" id="KW-0732">Signal</keyword>
<dbReference type="AlphaFoldDB" id="A0A806KKI6"/>
<evidence type="ECO:0000256" key="1">
    <source>
        <dbReference type="SAM" id="SignalP"/>
    </source>
</evidence>
<name>A0A806KKI6_9BACT</name>
<dbReference type="EMBL" id="JQ844239">
    <property type="protein sequence ID" value="AGS53640.1"/>
    <property type="molecule type" value="Genomic_DNA"/>
</dbReference>